<feature type="non-terminal residue" evidence="2">
    <location>
        <position position="1"/>
    </location>
</feature>
<name>A0A0K2THR6_LEPSM</name>
<feature type="chain" id="PRO_5005487761" evidence="1">
    <location>
        <begin position="22"/>
        <end position="76"/>
    </location>
</feature>
<feature type="signal peptide" evidence="1">
    <location>
        <begin position="1"/>
        <end position="21"/>
    </location>
</feature>
<protein>
    <submittedName>
        <fullName evidence="2">Uncharacterized protein</fullName>
    </submittedName>
</protein>
<keyword evidence="1" id="KW-0732">Signal</keyword>
<proteinExistence type="predicted"/>
<sequence length="76" mass="9177">NIYKILSILFLFLLLFDTVHLFENIYKNLLNRLTFVYPNFYDSPISSELIHIKSRYKLEWTRLVKHAQQTIESILS</sequence>
<evidence type="ECO:0000256" key="1">
    <source>
        <dbReference type="SAM" id="SignalP"/>
    </source>
</evidence>
<dbReference type="AlphaFoldDB" id="A0A0K2THR6"/>
<reference evidence="2" key="1">
    <citation type="submission" date="2014-05" db="EMBL/GenBank/DDBJ databases">
        <authorList>
            <person name="Chronopoulou M."/>
        </authorList>
    </citation>
    <scope>NUCLEOTIDE SEQUENCE</scope>
    <source>
        <tissue evidence="2">Whole organism</tissue>
    </source>
</reference>
<accession>A0A0K2THR6</accession>
<organism evidence="2">
    <name type="scientific">Lepeophtheirus salmonis</name>
    <name type="common">Salmon louse</name>
    <name type="synonym">Caligus salmonis</name>
    <dbReference type="NCBI Taxonomy" id="72036"/>
    <lineage>
        <taxon>Eukaryota</taxon>
        <taxon>Metazoa</taxon>
        <taxon>Ecdysozoa</taxon>
        <taxon>Arthropoda</taxon>
        <taxon>Crustacea</taxon>
        <taxon>Multicrustacea</taxon>
        <taxon>Hexanauplia</taxon>
        <taxon>Copepoda</taxon>
        <taxon>Siphonostomatoida</taxon>
        <taxon>Caligidae</taxon>
        <taxon>Lepeophtheirus</taxon>
    </lineage>
</organism>
<dbReference type="EMBL" id="HACA01007816">
    <property type="protein sequence ID" value="CDW25177.1"/>
    <property type="molecule type" value="Transcribed_RNA"/>
</dbReference>
<evidence type="ECO:0000313" key="2">
    <source>
        <dbReference type="EMBL" id="CDW25177.1"/>
    </source>
</evidence>